<evidence type="ECO:0000256" key="7">
    <source>
        <dbReference type="ARBA" id="ARBA00022989"/>
    </source>
</evidence>
<keyword evidence="7 9" id="KW-1133">Transmembrane helix</keyword>
<gene>
    <name evidence="10" type="ORF">NE663_08545</name>
</gene>
<dbReference type="RefSeq" id="WP_102268487.1">
    <property type="nucleotide sequence ID" value="NZ_CALVCM010000043.1"/>
</dbReference>
<feature type="transmembrane region" description="Helical" evidence="9">
    <location>
        <begin position="6"/>
        <end position="24"/>
    </location>
</feature>
<evidence type="ECO:0000256" key="5">
    <source>
        <dbReference type="ARBA" id="ARBA00022683"/>
    </source>
</evidence>
<proteinExistence type="predicted"/>
<keyword evidence="4 10" id="KW-0762">Sugar transport</keyword>
<organism evidence="10 11">
    <name type="scientific">Massilicoli timonensis</name>
    <dbReference type="NCBI Taxonomy" id="2015901"/>
    <lineage>
        <taxon>Bacteria</taxon>
        <taxon>Bacillati</taxon>
        <taxon>Bacillota</taxon>
        <taxon>Erysipelotrichia</taxon>
        <taxon>Erysipelotrichales</taxon>
        <taxon>Erysipelotrichaceae</taxon>
        <taxon>Massilicoli</taxon>
    </lineage>
</organism>
<keyword evidence="5" id="KW-0598">Phosphotransferase system</keyword>
<comment type="caution">
    <text evidence="10">The sequence shown here is derived from an EMBL/GenBank/DDBJ whole genome shotgun (WGS) entry which is preliminary data.</text>
</comment>
<evidence type="ECO:0000256" key="9">
    <source>
        <dbReference type="SAM" id="Phobius"/>
    </source>
</evidence>
<evidence type="ECO:0000256" key="6">
    <source>
        <dbReference type="ARBA" id="ARBA00022692"/>
    </source>
</evidence>
<evidence type="ECO:0000256" key="2">
    <source>
        <dbReference type="ARBA" id="ARBA00022448"/>
    </source>
</evidence>
<protein>
    <submittedName>
        <fullName evidence="10">PTS sugar transporter subunit IIC</fullName>
    </submittedName>
</protein>
<evidence type="ECO:0000256" key="4">
    <source>
        <dbReference type="ARBA" id="ARBA00022597"/>
    </source>
</evidence>
<keyword evidence="8 9" id="KW-0472">Membrane</keyword>
<sequence length="247" mass="26476">MLQLAITAGILYYLAHCCLGYWFYDVLGQPLFYGLVFGIVSGDMETSMILGGSIQLIYLGMIFAGGNLPSDAGLAGAIAIPLALASNLSAEAAVVLAVPFGVLGAFVDQIRRTVNAFFIHRADTYAKEGNSKGIFMLGTVLPQIFYFLLRFPVVFAAVYVGADAVNAVMEFIPDWLMHGLEVAGGVLPAIGFATIIFTIGKKQLLPYFFIGFFAVQYLQIPTMAAAIFGACIAVLVVFASKARREEA</sequence>
<dbReference type="EMBL" id="JANGCH010000012">
    <property type="protein sequence ID" value="MCQ5122305.1"/>
    <property type="molecule type" value="Genomic_DNA"/>
</dbReference>
<comment type="subcellular location">
    <subcellularLocation>
        <location evidence="1">Cell membrane</location>
        <topology evidence="1">Multi-pass membrane protein</topology>
    </subcellularLocation>
</comment>
<feature type="transmembrane region" description="Helical" evidence="9">
    <location>
        <begin position="31"/>
        <end position="58"/>
    </location>
</feature>
<feature type="transmembrane region" description="Helical" evidence="9">
    <location>
        <begin position="144"/>
        <end position="162"/>
    </location>
</feature>
<feature type="transmembrane region" description="Helical" evidence="9">
    <location>
        <begin position="207"/>
        <end position="239"/>
    </location>
</feature>
<dbReference type="PANTHER" id="PTHR32502">
    <property type="entry name" value="N-ACETYLGALACTOSAMINE PERMEASE II COMPONENT-RELATED"/>
    <property type="match status" value="1"/>
</dbReference>
<dbReference type="PANTHER" id="PTHR32502:SF8">
    <property type="entry name" value="N-ACETYLGALACTOSAMINE PERMEASE IIC COMPONENT 1"/>
    <property type="match status" value="1"/>
</dbReference>
<accession>A0ABT1SNM4</accession>
<evidence type="ECO:0000256" key="1">
    <source>
        <dbReference type="ARBA" id="ARBA00004651"/>
    </source>
</evidence>
<reference evidence="10 11" key="1">
    <citation type="submission" date="2022-06" db="EMBL/GenBank/DDBJ databases">
        <title>Isolation of gut microbiota from human fecal samples.</title>
        <authorList>
            <person name="Pamer E.G."/>
            <person name="Barat B."/>
            <person name="Waligurski E."/>
            <person name="Medina S."/>
            <person name="Paddock L."/>
            <person name="Mostad J."/>
        </authorList>
    </citation>
    <scope>NUCLEOTIDE SEQUENCE [LARGE SCALE GENOMIC DNA]</scope>
    <source>
        <strain evidence="10 11">DFI.6.1</strain>
    </source>
</reference>
<feature type="transmembrane region" description="Helical" evidence="9">
    <location>
        <begin position="78"/>
        <end position="107"/>
    </location>
</feature>
<evidence type="ECO:0000256" key="3">
    <source>
        <dbReference type="ARBA" id="ARBA00022475"/>
    </source>
</evidence>
<dbReference type="Pfam" id="PF03609">
    <property type="entry name" value="EII-Sor"/>
    <property type="match status" value="1"/>
</dbReference>
<dbReference type="InterPro" id="IPR004700">
    <property type="entry name" value="PTS_IIC_man"/>
</dbReference>
<dbReference type="InterPro" id="IPR050303">
    <property type="entry name" value="GatZ_KbaZ_carbometab"/>
</dbReference>
<keyword evidence="3" id="KW-1003">Cell membrane</keyword>
<dbReference type="PROSITE" id="PS51106">
    <property type="entry name" value="PTS_EIIC_TYPE_4"/>
    <property type="match status" value="1"/>
</dbReference>
<keyword evidence="11" id="KW-1185">Reference proteome</keyword>
<evidence type="ECO:0000313" key="11">
    <source>
        <dbReference type="Proteomes" id="UP001524435"/>
    </source>
</evidence>
<name>A0ABT1SNM4_9FIRM</name>
<dbReference type="Proteomes" id="UP001524435">
    <property type="component" value="Unassembled WGS sequence"/>
</dbReference>
<keyword evidence="2" id="KW-0813">Transport</keyword>
<evidence type="ECO:0000313" key="10">
    <source>
        <dbReference type="EMBL" id="MCQ5122305.1"/>
    </source>
</evidence>
<feature type="transmembrane region" description="Helical" evidence="9">
    <location>
        <begin position="182"/>
        <end position="200"/>
    </location>
</feature>
<evidence type="ECO:0000256" key="8">
    <source>
        <dbReference type="ARBA" id="ARBA00023136"/>
    </source>
</evidence>
<keyword evidence="6 9" id="KW-0812">Transmembrane</keyword>